<dbReference type="STRING" id="1841861.GCA_900157365_03242"/>
<gene>
    <name evidence="4" type="ORF">MNAB215_4922</name>
</gene>
<accession>A0A2U3PG12</accession>
<comment type="similarity">
    <text evidence="1">Belongs to the mycobacterial PPE family.</text>
</comment>
<proteinExistence type="inferred from homology"/>
<reference evidence="4 5" key="1">
    <citation type="submission" date="2017-01" db="EMBL/GenBank/DDBJ databases">
        <authorList>
            <consortium name="Urmite Genomes"/>
        </authorList>
    </citation>
    <scope>NUCLEOTIDE SEQUENCE [LARGE SCALE GENOMIC DNA]</scope>
    <source>
        <strain evidence="4 5">AB215</strain>
    </source>
</reference>
<dbReference type="Gene3D" id="1.20.1260.20">
    <property type="entry name" value="PPE superfamily"/>
    <property type="match status" value="1"/>
</dbReference>
<dbReference type="InterPro" id="IPR000030">
    <property type="entry name" value="PPE_dom"/>
</dbReference>
<feature type="non-terminal residue" evidence="4">
    <location>
        <position position="1"/>
    </location>
</feature>
<dbReference type="PANTHER" id="PTHR46766:SF1">
    <property type="entry name" value="GLUTAMINE-RICH PROTEIN 2"/>
    <property type="match status" value="1"/>
</dbReference>
<dbReference type="GO" id="GO:0052572">
    <property type="term" value="P:response to host immune response"/>
    <property type="evidence" value="ECO:0007669"/>
    <property type="project" value="TreeGrafter"/>
</dbReference>
<dbReference type="SUPFAM" id="SSF140459">
    <property type="entry name" value="PE/PPE dimer-like"/>
    <property type="match status" value="1"/>
</dbReference>
<evidence type="ECO:0000259" key="2">
    <source>
        <dbReference type="Pfam" id="PF00823"/>
    </source>
</evidence>
<dbReference type="AlphaFoldDB" id="A0A2U3PG12"/>
<dbReference type="FunFam" id="1.20.1260.20:FF:000001">
    <property type="entry name" value="PPE family protein PPE41"/>
    <property type="match status" value="1"/>
</dbReference>
<sequence length="407" mass="41557">VFDFAARPPEINSGLMYAGPGSGPMMAASAAWDQIAAELGLAASGYNSAISELVSGPWLGPASRAMLAAITPYVTWLSGVAAQTEQTAIMARSAAAAYETAFMMTVPPPVIAANRVLLANLIATNFFGQNTPAIGVTEAQYMEMWAQDAATMYTYAASSAIAAEVPPFSSAPNTTNPDATTAQANAVTQANATQAGNSAQTVANTTMQTTQAATVPQTLQQLSAAPTAAPAATDPPWWSSWFAIPTPSNPMGFSGSFYNTLRQGLQAYFGVGLGAFGYQMQQQLTYGLGSTAGGSGAWFPTPQFAGLFLGASHGGGAAASAHLASATQVGGLSVPSTWTATPVDAVVEQPVTKAMTVNYLASETATPGTNGILQGMPMTGGARRGAAGFTHKYGFKHSVLTRPPSAG</sequence>
<name>A0A2U3PG12_9MYCO</name>
<keyword evidence="5" id="KW-1185">Reference proteome</keyword>
<dbReference type="Pfam" id="PF00823">
    <property type="entry name" value="PPE"/>
    <property type="match status" value="1"/>
</dbReference>
<dbReference type="EMBL" id="FUEZ01000004">
    <property type="protein sequence ID" value="SPM42702.1"/>
    <property type="molecule type" value="Genomic_DNA"/>
</dbReference>
<evidence type="ECO:0000313" key="5">
    <source>
        <dbReference type="Proteomes" id="UP000240424"/>
    </source>
</evidence>
<protein>
    <submittedName>
        <fullName evidence="4">PPE family protein</fullName>
    </submittedName>
</protein>
<evidence type="ECO:0000256" key="1">
    <source>
        <dbReference type="ARBA" id="ARBA00010652"/>
    </source>
</evidence>
<evidence type="ECO:0000313" key="4">
    <source>
        <dbReference type="EMBL" id="SPM42702.1"/>
    </source>
</evidence>
<feature type="domain" description="PPE" evidence="2">
    <location>
        <begin position="3"/>
        <end position="166"/>
    </location>
</feature>
<dbReference type="PANTHER" id="PTHR46766">
    <property type="entry name" value="GLUTAMINE-RICH PROTEIN 2"/>
    <property type="match status" value="1"/>
</dbReference>
<dbReference type="InterPro" id="IPR022171">
    <property type="entry name" value="PPE_C"/>
</dbReference>
<dbReference type="Pfam" id="PF12484">
    <property type="entry name" value="PPE-SVP"/>
    <property type="match status" value="1"/>
</dbReference>
<organism evidence="4 5">
    <name type="scientific">Mycobacterium numidiamassiliense</name>
    <dbReference type="NCBI Taxonomy" id="1841861"/>
    <lineage>
        <taxon>Bacteria</taxon>
        <taxon>Bacillati</taxon>
        <taxon>Actinomycetota</taxon>
        <taxon>Actinomycetes</taxon>
        <taxon>Mycobacteriales</taxon>
        <taxon>Mycobacteriaceae</taxon>
        <taxon>Mycobacterium</taxon>
    </lineage>
</organism>
<feature type="domain" description="PPE family C-terminal" evidence="3">
    <location>
        <begin position="320"/>
        <end position="403"/>
    </location>
</feature>
<evidence type="ECO:0000259" key="3">
    <source>
        <dbReference type="Pfam" id="PF12484"/>
    </source>
</evidence>
<dbReference type="InterPro" id="IPR038332">
    <property type="entry name" value="PPE_sf"/>
</dbReference>
<dbReference type="Proteomes" id="UP000240424">
    <property type="component" value="Unassembled WGS sequence"/>
</dbReference>